<evidence type="ECO:0000313" key="4">
    <source>
        <dbReference type="EMBL" id="MDQ0338645.1"/>
    </source>
</evidence>
<comment type="function">
    <text evidence="1">Transcriptional repressor of xylose-utilizing enzymes.</text>
</comment>
<dbReference type="PANTHER" id="PTHR18964">
    <property type="entry name" value="ROK (REPRESSOR, ORF, KINASE) FAMILY"/>
    <property type="match status" value="1"/>
</dbReference>
<dbReference type="SUPFAM" id="SSF46785">
    <property type="entry name" value="Winged helix' DNA-binding domain"/>
    <property type="match status" value="1"/>
</dbReference>
<dbReference type="InterPro" id="IPR049874">
    <property type="entry name" value="ROK_cs"/>
</dbReference>
<dbReference type="InterPro" id="IPR043129">
    <property type="entry name" value="ATPase_NBD"/>
</dbReference>
<dbReference type="CDD" id="cd24073">
    <property type="entry name" value="ASKHA_ATPase_ROK_CYANR"/>
    <property type="match status" value="1"/>
</dbReference>
<name>A0ABU0CQH5_9BACI</name>
<dbReference type="Pfam" id="PF00480">
    <property type="entry name" value="ROK"/>
    <property type="match status" value="1"/>
</dbReference>
<dbReference type="Pfam" id="PF13412">
    <property type="entry name" value="HTH_24"/>
    <property type="match status" value="1"/>
</dbReference>
<proteinExistence type="inferred from homology"/>
<comment type="caution">
    <text evidence="4">The sequence shown here is derived from an EMBL/GenBank/DDBJ whole genome shotgun (WGS) entry which is preliminary data.</text>
</comment>
<dbReference type="InterPro" id="IPR036388">
    <property type="entry name" value="WH-like_DNA-bd_sf"/>
</dbReference>
<dbReference type="InterPro" id="IPR000600">
    <property type="entry name" value="ROK"/>
</dbReference>
<dbReference type="Gene3D" id="1.10.10.10">
    <property type="entry name" value="Winged helix-like DNA-binding domain superfamily/Winged helix DNA-binding domain"/>
    <property type="match status" value="1"/>
</dbReference>
<dbReference type="PROSITE" id="PS01125">
    <property type="entry name" value="ROK"/>
    <property type="match status" value="1"/>
</dbReference>
<organism evidence="4 5">
    <name type="scientific">Caldalkalibacillus uzonensis</name>
    <dbReference type="NCBI Taxonomy" id="353224"/>
    <lineage>
        <taxon>Bacteria</taxon>
        <taxon>Bacillati</taxon>
        <taxon>Bacillota</taxon>
        <taxon>Bacilli</taxon>
        <taxon>Bacillales</taxon>
        <taxon>Bacillaceae</taxon>
        <taxon>Caldalkalibacillus</taxon>
    </lineage>
</organism>
<sequence>MDKIVTGSFQLMKKINRTLILDIIRQHGPISRAEIAKMTKLTPPTVTNLVRDLLKTGIVVEGDRMSSSGGRKAIELKINPRAYYVIGVDVGISKVHTVVTDLEAKILQEVYIPLKPEDYPGIIDLIIRSIEQVVNQFKVDKEKLIGIGVGMHGLVNSREGIAVFAPNFNLHDVPVKALIEEKLEIPTYVDNDVRAMALGESWFGHGQDVGNFVMLNVGYGIGAGIVFNHEVYHGVSESAGEIGHTTVVDDGPRCNCGNYGCLEVMAAGPAIAQRAIKEIKRGVLTSLTHRAGEDLEHITAKMVYEEAKRGDELSLRIMEDTGRYLGIGVANLINILNPEKVVIGGGVAQAGDILFEPLVQTAMMRAMEVPARSVQIVPSLLGEKAGVIGAATLVLRQLFKVTKVEE</sequence>
<gene>
    <name evidence="4" type="ORF">J2S00_001431</name>
</gene>
<evidence type="ECO:0000256" key="1">
    <source>
        <dbReference type="ARBA" id="ARBA00002486"/>
    </source>
</evidence>
<evidence type="ECO:0000256" key="2">
    <source>
        <dbReference type="ARBA" id="ARBA00006479"/>
    </source>
</evidence>
<dbReference type="RefSeq" id="WP_307337320.1">
    <property type="nucleotide sequence ID" value="NZ_JAUSUQ010000004.1"/>
</dbReference>
<dbReference type="EMBL" id="JAUSUQ010000004">
    <property type="protein sequence ID" value="MDQ0338645.1"/>
    <property type="molecule type" value="Genomic_DNA"/>
</dbReference>
<reference evidence="4 5" key="1">
    <citation type="submission" date="2023-07" db="EMBL/GenBank/DDBJ databases">
        <title>Genomic Encyclopedia of Type Strains, Phase IV (KMG-IV): sequencing the most valuable type-strain genomes for metagenomic binning, comparative biology and taxonomic classification.</title>
        <authorList>
            <person name="Goeker M."/>
        </authorList>
    </citation>
    <scope>NUCLEOTIDE SEQUENCE [LARGE SCALE GENOMIC DNA]</scope>
    <source>
        <strain evidence="4 5">DSM 17740</strain>
    </source>
</reference>
<dbReference type="Proteomes" id="UP001232445">
    <property type="component" value="Unassembled WGS sequence"/>
</dbReference>
<keyword evidence="3" id="KW-0859">Xylose metabolism</keyword>
<keyword evidence="5" id="KW-1185">Reference proteome</keyword>
<accession>A0ABU0CQH5</accession>
<keyword evidence="3" id="KW-0119">Carbohydrate metabolism</keyword>
<dbReference type="SUPFAM" id="SSF53067">
    <property type="entry name" value="Actin-like ATPase domain"/>
    <property type="match status" value="1"/>
</dbReference>
<comment type="similarity">
    <text evidence="2">Belongs to the ROK (NagC/XylR) family.</text>
</comment>
<protein>
    <submittedName>
        <fullName evidence="4">Glucokinase-like ROK family protein</fullName>
    </submittedName>
</protein>
<dbReference type="InterPro" id="IPR036390">
    <property type="entry name" value="WH_DNA-bd_sf"/>
</dbReference>
<dbReference type="Gene3D" id="3.30.420.40">
    <property type="match status" value="2"/>
</dbReference>
<evidence type="ECO:0000313" key="5">
    <source>
        <dbReference type="Proteomes" id="UP001232445"/>
    </source>
</evidence>
<evidence type="ECO:0000256" key="3">
    <source>
        <dbReference type="ARBA" id="ARBA00022629"/>
    </source>
</evidence>
<dbReference type="PANTHER" id="PTHR18964:SF149">
    <property type="entry name" value="BIFUNCTIONAL UDP-N-ACETYLGLUCOSAMINE 2-EPIMERASE_N-ACETYLMANNOSAMINE KINASE"/>
    <property type="match status" value="1"/>
</dbReference>